<keyword evidence="1" id="KW-0328">Glycosyltransferase</keyword>
<dbReference type="AlphaFoldDB" id="A0A9P9A8Q9"/>
<keyword evidence="1" id="KW-0808">Transferase</keyword>
<dbReference type="GO" id="GO:0016757">
    <property type="term" value="F:glycosyltransferase activity"/>
    <property type="evidence" value="ECO:0007669"/>
    <property type="project" value="UniProtKB-KW"/>
</dbReference>
<organism evidence="1 2">
    <name type="scientific">Plectosphaerella plurivora</name>
    <dbReference type="NCBI Taxonomy" id="936078"/>
    <lineage>
        <taxon>Eukaryota</taxon>
        <taxon>Fungi</taxon>
        <taxon>Dikarya</taxon>
        <taxon>Ascomycota</taxon>
        <taxon>Pezizomycotina</taxon>
        <taxon>Sordariomycetes</taxon>
        <taxon>Hypocreomycetidae</taxon>
        <taxon>Glomerellales</taxon>
        <taxon>Plectosphaerellaceae</taxon>
        <taxon>Plectosphaerella</taxon>
    </lineage>
</organism>
<evidence type="ECO:0000313" key="1">
    <source>
        <dbReference type="EMBL" id="KAH6687471.1"/>
    </source>
</evidence>
<dbReference type="OrthoDB" id="10034502at2759"/>
<dbReference type="EMBL" id="JAGSXJ010000011">
    <property type="protein sequence ID" value="KAH6687471.1"/>
    <property type="molecule type" value="Genomic_DNA"/>
</dbReference>
<comment type="caution">
    <text evidence="1">The sequence shown here is derived from an EMBL/GenBank/DDBJ whole genome shotgun (WGS) entry which is preliminary data.</text>
</comment>
<dbReference type="Proteomes" id="UP000770015">
    <property type="component" value="Unassembled WGS sequence"/>
</dbReference>
<protein>
    <submittedName>
        <fullName evidence="1">Dolichol-phosphate mannosyltransferase</fullName>
    </submittedName>
</protein>
<dbReference type="InterPro" id="IPR029058">
    <property type="entry name" value="AB_hydrolase_fold"/>
</dbReference>
<evidence type="ECO:0000313" key="2">
    <source>
        <dbReference type="Proteomes" id="UP000770015"/>
    </source>
</evidence>
<dbReference type="Gene3D" id="3.40.50.1820">
    <property type="entry name" value="alpha/beta hydrolase"/>
    <property type="match status" value="1"/>
</dbReference>
<sequence length="284" mass="31282">MPYTCTVHPFDSPTQGSCAYEIGQPNARNAIIFVGGLGDGPHTVPFVRPLAEHLAAASLDYSIFEIRIRSSFTGFGYSSLANDVEDISCLVAYLRELGKHKIVLMGHSTGSQDCIEYATNKEHPVDGFILQGPVSDREGAANFLDADVLRKSVELASTMVAEGKGQWMLRPEQVGHCFDPINAYRWHSLISKGGDDDYFSSDLDEETVSKFWNRFEKPALALYSAEDEHVPASVDRQALVDSWKRLGANVHPLSGLIPGANHTVKQPAAQQWMNDRVARFLADV</sequence>
<gene>
    <name evidence="1" type="ORF">F5X68DRAFT_169519</name>
</gene>
<dbReference type="PANTHER" id="PTHR31591">
    <property type="entry name" value="UPF0613 PROTEIN PB24D3.06C"/>
    <property type="match status" value="1"/>
</dbReference>
<proteinExistence type="predicted"/>
<keyword evidence="2" id="KW-1185">Reference proteome</keyword>
<dbReference type="Pfam" id="PF08538">
    <property type="entry name" value="DUF1749"/>
    <property type="match status" value="1"/>
</dbReference>
<accession>A0A9P9A8Q9</accession>
<reference evidence="1" key="1">
    <citation type="journal article" date="2021" name="Nat. Commun.">
        <title>Genetic determinants of endophytism in the Arabidopsis root mycobiome.</title>
        <authorList>
            <person name="Mesny F."/>
            <person name="Miyauchi S."/>
            <person name="Thiergart T."/>
            <person name="Pickel B."/>
            <person name="Atanasova L."/>
            <person name="Karlsson M."/>
            <person name="Huettel B."/>
            <person name="Barry K.W."/>
            <person name="Haridas S."/>
            <person name="Chen C."/>
            <person name="Bauer D."/>
            <person name="Andreopoulos W."/>
            <person name="Pangilinan J."/>
            <person name="LaButti K."/>
            <person name="Riley R."/>
            <person name="Lipzen A."/>
            <person name="Clum A."/>
            <person name="Drula E."/>
            <person name="Henrissat B."/>
            <person name="Kohler A."/>
            <person name="Grigoriev I.V."/>
            <person name="Martin F.M."/>
            <person name="Hacquard S."/>
        </authorList>
    </citation>
    <scope>NUCLEOTIDE SEQUENCE</scope>
    <source>
        <strain evidence="1">MPI-SDFR-AT-0117</strain>
    </source>
</reference>
<dbReference type="InterPro" id="IPR013744">
    <property type="entry name" value="SidJ"/>
</dbReference>
<dbReference type="PANTHER" id="PTHR31591:SF7">
    <property type="entry name" value="DUF1749-DOMAIN-CONTAINING PROTEIN"/>
    <property type="match status" value="1"/>
</dbReference>
<name>A0A9P9A8Q9_9PEZI</name>
<dbReference type="SUPFAM" id="SSF53474">
    <property type="entry name" value="alpha/beta-Hydrolases"/>
    <property type="match status" value="1"/>
</dbReference>